<dbReference type="PANTHER" id="PTHR33594">
    <property type="entry name" value="SUPERFAMILY HYDROLASE, PUTATIVE (AFU_ORTHOLOGUE AFUA_1G03035)-RELATED"/>
    <property type="match status" value="1"/>
</dbReference>
<dbReference type="PANTHER" id="PTHR33594:SF1">
    <property type="entry name" value="HD_PDEASE DOMAIN-CONTAINING PROTEIN"/>
    <property type="match status" value="1"/>
</dbReference>
<sequence length="211" mass="23430">MTSAQFKVDDALVAQVTDHVRDYMSHYDGSHDFNHIQRVLRLALHIQSHTPAASRPVVTLCALLHDVGDAKYLQPGQDSGIMVRDMLLSFGADDALAAKVQTVCLGVSYSAEMRDREHVARLIEAHPELAVVQDADRLDAIGAVGIGRAFAFGGARGRQLAETMDHFEQKLLRLEGMMKTAEGRRLARVRTARLEAMQQWWHDETEGVSLD</sequence>
<dbReference type="InterPro" id="IPR003607">
    <property type="entry name" value="HD/PDEase_dom"/>
</dbReference>
<evidence type="ECO:0000259" key="1">
    <source>
        <dbReference type="SMART" id="SM00471"/>
    </source>
</evidence>
<dbReference type="Pfam" id="PF01966">
    <property type="entry name" value="HD"/>
    <property type="match status" value="1"/>
</dbReference>
<feature type="domain" description="HD/PDEase" evidence="1">
    <location>
        <begin position="28"/>
        <end position="150"/>
    </location>
</feature>
<dbReference type="EMBL" id="NJEU01000278">
    <property type="protein sequence ID" value="PHH77235.1"/>
    <property type="molecule type" value="Genomic_DNA"/>
</dbReference>
<reference evidence="2 3" key="1">
    <citation type="submission" date="2017-06" db="EMBL/GenBank/DDBJ databases">
        <title>Ant-infecting Ophiocordyceps genomes reveal a high diversity of potential behavioral manipulation genes and a possible major role for enterotoxins.</title>
        <authorList>
            <person name="De Bekker C."/>
            <person name="Evans H.C."/>
            <person name="Brachmann A."/>
            <person name="Hughes D.P."/>
        </authorList>
    </citation>
    <scope>NUCLEOTIDE SEQUENCE [LARGE SCALE GENOMIC DNA]</scope>
    <source>
        <strain evidence="2 3">1348a</strain>
    </source>
</reference>
<protein>
    <recommendedName>
        <fullName evidence="1">HD/PDEase domain-containing protein</fullName>
    </recommendedName>
</protein>
<dbReference type="SMART" id="SM00471">
    <property type="entry name" value="HDc"/>
    <property type="match status" value="1"/>
</dbReference>
<name>A0A2C5Z5W0_9HYPO</name>
<dbReference type="Gene3D" id="1.10.3210.50">
    <property type="match status" value="1"/>
</dbReference>
<dbReference type="AlphaFoldDB" id="A0A2C5Z5W0"/>
<accession>A0A2C5Z5W0</accession>
<dbReference type="Proteomes" id="UP000224854">
    <property type="component" value="Unassembled WGS sequence"/>
</dbReference>
<keyword evidence="3" id="KW-1185">Reference proteome</keyword>
<dbReference type="CDD" id="cd00077">
    <property type="entry name" value="HDc"/>
    <property type="match status" value="1"/>
</dbReference>
<proteinExistence type="predicted"/>
<dbReference type="OrthoDB" id="16547at2759"/>
<dbReference type="InterPro" id="IPR006674">
    <property type="entry name" value="HD_domain"/>
</dbReference>
<dbReference type="SUPFAM" id="SSF109604">
    <property type="entry name" value="HD-domain/PDEase-like"/>
    <property type="match status" value="1"/>
</dbReference>
<gene>
    <name evidence="2" type="ORF">CDD82_3595</name>
</gene>
<evidence type="ECO:0000313" key="3">
    <source>
        <dbReference type="Proteomes" id="UP000224854"/>
    </source>
</evidence>
<organism evidence="2 3">
    <name type="scientific">Ophiocordyceps australis</name>
    <dbReference type="NCBI Taxonomy" id="1399860"/>
    <lineage>
        <taxon>Eukaryota</taxon>
        <taxon>Fungi</taxon>
        <taxon>Dikarya</taxon>
        <taxon>Ascomycota</taxon>
        <taxon>Pezizomycotina</taxon>
        <taxon>Sordariomycetes</taxon>
        <taxon>Hypocreomycetidae</taxon>
        <taxon>Hypocreales</taxon>
        <taxon>Ophiocordycipitaceae</taxon>
        <taxon>Ophiocordyceps</taxon>
    </lineage>
</organism>
<comment type="caution">
    <text evidence="2">The sequence shown here is derived from an EMBL/GenBank/DDBJ whole genome shotgun (WGS) entry which is preliminary data.</text>
</comment>
<evidence type="ECO:0000313" key="2">
    <source>
        <dbReference type="EMBL" id="PHH77235.1"/>
    </source>
</evidence>